<dbReference type="SMART" id="SM00530">
    <property type="entry name" value="HTH_XRE"/>
    <property type="match status" value="1"/>
</dbReference>
<evidence type="ECO:0000259" key="1">
    <source>
        <dbReference type="PROSITE" id="PS50943"/>
    </source>
</evidence>
<reference evidence="2 3" key="1">
    <citation type="submission" date="2015-05" db="EMBL/GenBank/DDBJ databases">
        <authorList>
            <person name="Tang B."/>
            <person name="Yu Y."/>
        </authorList>
    </citation>
    <scope>NUCLEOTIDE SEQUENCE [LARGE SCALE GENOMIC DNA]</scope>
    <source>
        <strain evidence="2 3">DSM 7029</strain>
    </source>
</reference>
<gene>
    <name evidence="2" type="ORF">AAW51_0597</name>
</gene>
<dbReference type="STRING" id="413882.AAW51_0597"/>
<dbReference type="KEGG" id="pbh:AAW51_0597"/>
<dbReference type="SUPFAM" id="SSF47413">
    <property type="entry name" value="lambda repressor-like DNA-binding domains"/>
    <property type="match status" value="1"/>
</dbReference>
<dbReference type="InterPro" id="IPR001387">
    <property type="entry name" value="Cro/C1-type_HTH"/>
</dbReference>
<dbReference type="OrthoDB" id="8908239at2"/>
<accession>A0A0G3BH59</accession>
<dbReference type="AlphaFoldDB" id="A0A0G3BH59"/>
<proteinExistence type="predicted"/>
<evidence type="ECO:0000313" key="2">
    <source>
        <dbReference type="EMBL" id="AKJ27288.1"/>
    </source>
</evidence>
<organism evidence="2 3">
    <name type="scientific">Caldimonas brevitalea</name>
    <dbReference type="NCBI Taxonomy" id="413882"/>
    <lineage>
        <taxon>Bacteria</taxon>
        <taxon>Pseudomonadati</taxon>
        <taxon>Pseudomonadota</taxon>
        <taxon>Betaproteobacteria</taxon>
        <taxon>Burkholderiales</taxon>
        <taxon>Sphaerotilaceae</taxon>
        <taxon>Caldimonas</taxon>
    </lineage>
</organism>
<feature type="domain" description="HTH cro/C1-type" evidence="1">
    <location>
        <begin position="18"/>
        <end position="73"/>
    </location>
</feature>
<sequence>MSDMSDTLRLLHDAGPALRRLRKAKGVPAARLAEISGKSRDTVHRLERGEDVSLSTFLAVLGALGYGIEIKALGRPTLEEMSRRFAEEDDGE</sequence>
<keyword evidence="3" id="KW-1185">Reference proteome</keyword>
<dbReference type="Gene3D" id="1.10.260.40">
    <property type="entry name" value="lambda repressor-like DNA-binding domains"/>
    <property type="match status" value="1"/>
</dbReference>
<dbReference type="GO" id="GO:0003677">
    <property type="term" value="F:DNA binding"/>
    <property type="evidence" value="ECO:0007669"/>
    <property type="project" value="InterPro"/>
</dbReference>
<evidence type="ECO:0000313" key="3">
    <source>
        <dbReference type="Proteomes" id="UP000035352"/>
    </source>
</evidence>
<dbReference type="EMBL" id="CP011371">
    <property type="protein sequence ID" value="AKJ27288.1"/>
    <property type="molecule type" value="Genomic_DNA"/>
</dbReference>
<dbReference type="Pfam" id="PF01381">
    <property type="entry name" value="HTH_3"/>
    <property type="match status" value="1"/>
</dbReference>
<dbReference type="CDD" id="cd00093">
    <property type="entry name" value="HTH_XRE"/>
    <property type="match status" value="1"/>
</dbReference>
<protein>
    <recommendedName>
        <fullName evidence="1">HTH cro/C1-type domain-containing protein</fullName>
    </recommendedName>
</protein>
<dbReference type="PROSITE" id="PS50943">
    <property type="entry name" value="HTH_CROC1"/>
    <property type="match status" value="1"/>
</dbReference>
<dbReference type="Proteomes" id="UP000035352">
    <property type="component" value="Chromosome"/>
</dbReference>
<name>A0A0G3BH59_9BURK</name>
<dbReference type="InterPro" id="IPR010982">
    <property type="entry name" value="Lambda_DNA-bd_dom_sf"/>
</dbReference>